<evidence type="ECO:0000313" key="3">
    <source>
        <dbReference type="Proteomes" id="UP001345963"/>
    </source>
</evidence>
<evidence type="ECO:0000256" key="1">
    <source>
        <dbReference type="SAM" id="MobiDB-lite"/>
    </source>
</evidence>
<dbReference type="Proteomes" id="UP001345963">
    <property type="component" value="Unassembled WGS sequence"/>
</dbReference>
<accession>A0ABU7CC05</accession>
<name>A0ABU7CC05_9TELE</name>
<evidence type="ECO:0000313" key="2">
    <source>
        <dbReference type="EMBL" id="MED6259805.1"/>
    </source>
</evidence>
<comment type="caution">
    <text evidence="2">The sequence shown here is derived from an EMBL/GenBank/DDBJ whole genome shotgun (WGS) entry which is preliminary data.</text>
</comment>
<dbReference type="EMBL" id="JAHUTI010087980">
    <property type="protein sequence ID" value="MED6259805.1"/>
    <property type="molecule type" value="Genomic_DNA"/>
</dbReference>
<reference evidence="2 3" key="1">
    <citation type="submission" date="2021-07" db="EMBL/GenBank/DDBJ databases">
        <authorList>
            <person name="Palmer J.M."/>
        </authorList>
    </citation>
    <scope>NUCLEOTIDE SEQUENCE [LARGE SCALE GENOMIC DNA]</scope>
    <source>
        <strain evidence="2 3">AT_MEX2019</strain>
        <tissue evidence="2">Muscle</tissue>
    </source>
</reference>
<organism evidence="2 3">
    <name type="scientific">Ataeniobius toweri</name>
    <dbReference type="NCBI Taxonomy" id="208326"/>
    <lineage>
        <taxon>Eukaryota</taxon>
        <taxon>Metazoa</taxon>
        <taxon>Chordata</taxon>
        <taxon>Craniata</taxon>
        <taxon>Vertebrata</taxon>
        <taxon>Euteleostomi</taxon>
        <taxon>Actinopterygii</taxon>
        <taxon>Neopterygii</taxon>
        <taxon>Teleostei</taxon>
        <taxon>Neoteleostei</taxon>
        <taxon>Acanthomorphata</taxon>
        <taxon>Ovalentaria</taxon>
        <taxon>Atherinomorphae</taxon>
        <taxon>Cyprinodontiformes</taxon>
        <taxon>Goodeidae</taxon>
        <taxon>Ataeniobius</taxon>
    </lineage>
</organism>
<sequence length="344" mass="39434">MDKEREKVTDPQGRGTTDVRSRRRRKAQKEKDSSTLESYKDNRVKIGPSTWNGLRHGIPYLKLPSGLVLLDKPRADFAPFYPNSESYFVSNIEYQRITDLQKPDPAIKSHSLPWDVSNFFLSYRSMSWPGSKGRSALDTHVILSPEGPGNLPWIFNTVHLNVKGTVLQIRWGPHYQEPLQGMYYEVSIAGAVIWATSPSMFRKVQRKERQPNRYVFNNTQLPISVKESTVYPSPPHPHCTVQARPSRRIELKIYGHPLYTSICIQSEVGLAYETYRQKRATKGYTLAGPQVQPDSWIVYQWTWVWRGLEPGLPYPSPIYQALLKGRVDRGEEADLLELAGFSRG</sequence>
<keyword evidence="3" id="KW-1185">Reference proteome</keyword>
<protein>
    <submittedName>
        <fullName evidence="2">Uncharacterized protein</fullName>
    </submittedName>
</protein>
<feature type="region of interest" description="Disordered" evidence="1">
    <location>
        <begin position="1"/>
        <end position="37"/>
    </location>
</feature>
<proteinExistence type="predicted"/>
<gene>
    <name evidence="2" type="ORF">ATANTOWER_032138</name>
</gene>